<dbReference type="InterPro" id="IPR000719">
    <property type="entry name" value="Prot_kinase_dom"/>
</dbReference>
<dbReference type="OrthoDB" id="2426488at2759"/>
<dbReference type="PROSITE" id="PS50011">
    <property type="entry name" value="PROTEIN_KINASE_DOM"/>
    <property type="match status" value="1"/>
</dbReference>
<gene>
    <name evidence="2" type="ORF">RCL2_001864300</name>
</gene>
<dbReference type="Pfam" id="PF07714">
    <property type="entry name" value="PK_Tyr_Ser-Thr"/>
    <property type="match status" value="1"/>
</dbReference>
<dbReference type="EMBL" id="BLAL01000208">
    <property type="protein sequence ID" value="GES91842.1"/>
    <property type="molecule type" value="Genomic_DNA"/>
</dbReference>
<dbReference type="Gene3D" id="1.10.510.10">
    <property type="entry name" value="Transferase(Phosphotransferase) domain 1"/>
    <property type="match status" value="1"/>
</dbReference>
<keyword evidence="2" id="KW-0808">Transferase</keyword>
<comment type="caution">
    <text evidence="2">The sequence shown here is derived from an EMBL/GenBank/DDBJ whole genome shotgun (WGS) entry which is preliminary data.</text>
</comment>
<dbReference type="SUPFAM" id="SSF56112">
    <property type="entry name" value="Protein kinase-like (PK-like)"/>
    <property type="match status" value="1"/>
</dbReference>
<keyword evidence="2" id="KW-0418">Kinase</keyword>
<dbReference type="GO" id="GO:0004674">
    <property type="term" value="F:protein serine/threonine kinase activity"/>
    <property type="evidence" value="ECO:0007669"/>
    <property type="project" value="TreeGrafter"/>
</dbReference>
<evidence type="ECO:0000259" key="1">
    <source>
        <dbReference type="PROSITE" id="PS50011"/>
    </source>
</evidence>
<feature type="domain" description="Protein kinase" evidence="1">
    <location>
        <begin position="631"/>
        <end position="893"/>
    </location>
</feature>
<evidence type="ECO:0000313" key="3">
    <source>
        <dbReference type="Proteomes" id="UP000615446"/>
    </source>
</evidence>
<organism evidence="2 3">
    <name type="scientific">Rhizophagus clarus</name>
    <dbReference type="NCBI Taxonomy" id="94130"/>
    <lineage>
        <taxon>Eukaryota</taxon>
        <taxon>Fungi</taxon>
        <taxon>Fungi incertae sedis</taxon>
        <taxon>Mucoromycota</taxon>
        <taxon>Glomeromycotina</taxon>
        <taxon>Glomeromycetes</taxon>
        <taxon>Glomerales</taxon>
        <taxon>Glomeraceae</taxon>
        <taxon>Rhizophagus</taxon>
    </lineage>
</organism>
<evidence type="ECO:0000313" key="2">
    <source>
        <dbReference type="EMBL" id="GES91842.1"/>
    </source>
</evidence>
<dbReference type="AlphaFoldDB" id="A0A8H3LNC8"/>
<accession>A0A8H3LNC8</accession>
<name>A0A8H3LNC8_9GLOM</name>
<dbReference type="PANTHER" id="PTHR44329">
    <property type="entry name" value="SERINE/THREONINE-PROTEIN KINASE TNNI3K-RELATED"/>
    <property type="match status" value="1"/>
</dbReference>
<proteinExistence type="predicted"/>
<sequence>MKFLCENCGLAHINIQDNWCIPCQLRLEVSGIEKIKIDNYIRNRQKTGENPMFEWIPYNQLIDIEEIENYGSTTIYLAKWRNGPLYWDETNRECTRKTDVKVILKYLHDVQYNIDQFLNEVNKDYLNMYGISQNPNTNDYLMIFNNKYFMKYCVLCGEIYSNLNNMLCDPCLVEELESDFINWSGNEKIDNLIQERLSECIFGPVFEWIPYNQFNEIKEINNNDHAIIYSARWKDGPLYLDVDDKEYGRIPDTKVVLKYLHDSQNNTDPFLNKIKQYMSNFDEINDGDTYGALYGISQNQDTKNYFMIFADGYLEYIVQFVVTICIMLHGEKQLESPFGPVFEWISYNQFDKVKAMNKSNLATICSAKWRDGPLYWDGPNEKYSKKLNTEVVLKRLYNSQNDVDQFLNEVKKYQDDDYHFKLVLYGISQEPYANDYLIIFHINYFNSHCMLCDKKYSEIYKWCKLCQIENLKENLPYSSRNKKIDGIIQEMQLNINSSEDIIFEWIPFSQFNDIKEINKSMCSAIWKDGPLYWNEFPNKKYIRKPFKKVALKYLHNNIDEFPNEIKQYTINRVSTSGIIIIYGISQVQNANKYLLVLNDNYFYAYCEICDEKYSKYYSECNAIKNQCSAKWKNGPLIYDRHDGKYVRQHPNKTVALKCLHASTQNVINKFLNEVKEYSVNCYDNNILSIYGISQIPDTGEYICVLEYATGGNLNNWVNNNYKIFTWSIKTRILFNISRGLKNIHRKRIVHRDLHTGNILLFANSINFDSYYNILSISDMGLCGEIDNIDETNIYGVMPYIAPEVLKGKPYTQAADIFSFGMIMYFVATGKQPFIHCAHDELLVLDICKGIRPKINEPEAPKHYINLMEKCWDSNPENRPNSNEVFEIVTHFWKLTDTFTSSYINKDVSKVEIDIIKQFNEAEKYRRANVLSVENNQLATHKQAVYMSRLLNSFTKNLSKYDDKTECLDCQINMQ</sequence>
<dbReference type="InterPro" id="IPR011009">
    <property type="entry name" value="Kinase-like_dom_sf"/>
</dbReference>
<dbReference type="Proteomes" id="UP000615446">
    <property type="component" value="Unassembled WGS sequence"/>
</dbReference>
<reference evidence="2" key="1">
    <citation type="submission" date="2019-10" db="EMBL/GenBank/DDBJ databases">
        <title>Conservation and host-specific expression of non-tandemly repeated heterogenous ribosome RNA gene in arbuscular mycorrhizal fungi.</title>
        <authorList>
            <person name="Maeda T."/>
            <person name="Kobayashi Y."/>
            <person name="Nakagawa T."/>
            <person name="Ezawa T."/>
            <person name="Yamaguchi K."/>
            <person name="Bino T."/>
            <person name="Nishimoto Y."/>
            <person name="Shigenobu S."/>
            <person name="Kawaguchi M."/>
        </authorList>
    </citation>
    <scope>NUCLEOTIDE SEQUENCE</scope>
    <source>
        <strain evidence="2">HR1</strain>
    </source>
</reference>
<dbReference type="InterPro" id="IPR001245">
    <property type="entry name" value="Ser-Thr/Tyr_kinase_cat_dom"/>
</dbReference>
<dbReference type="GO" id="GO:0005524">
    <property type="term" value="F:ATP binding"/>
    <property type="evidence" value="ECO:0007669"/>
    <property type="project" value="InterPro"/>
</dbReference>
<protein>
    <submittedName>
        <fullName evidence="2">Kinase-like domain-containing protein</fullName>
    </submittedName>
</protein>
<dbReference type="InterPro" id="IPR051681">
    <property type="entry name" value="Ser/Thr_Kinases-Pseudokinases"/>
</dbReference>
<dbReference type="SMART" id="SM00220">
    <property type="entry name" value="S_TKc"/>
    <property type="match status" value="1"/>
</dbReference>